<name>A0A5J4N3H7_9TREM</name>
<evidence type="ECO:0000313" key="2">
    <source>
        <dbReference type="EMBL" id="KAA3670065.1"/>
    </source>
</evidence>
<accession>A0A5J4N3H7</accession>
<keyword evidence="1" id="KW-0472">Membrane</keyword>
<sequence>MIAISPMRMMFLVTLAIGVILGVVVLSIDSTIHNVRTDKEAAYIAFNIIGIIFLITSLVLMLFLLLLCGDRYKPMMLSIIVCTALGSKSVPMMFHMGRSVVYNRFATQGPYAINRST</sequence>
<organism evidence="2 3">
    <name type="scientific">Paragonimus westermani</name>
    <dbReference type="NCBI Taxonomy" id="34504"/>
    <lineage>
        <taxon>Eukaryota</taxon>
        <taxon>Metazoa</taxon>
        <taxon>Spiralia</taxon>
        <taxon>Lophotrochozoa</taxon>
        <taxon>Platyhelminthes</taxon>
        <taxon>Trematoda</taxon>
        <taxon>Digenea</taxon>
        <taxon>Plagiorchiida</taxon>
        <taxon>Troglotremata</taxon>
        <taxon>Troglotrematidae</taxon>
        <taxon>Paragonimus</taxon>
    </lineage>
</organism>
<comment type="caution">
    <text evidence="2">The sequence shown here is derived from an EMBL/GenBank/DDBJ whole genome shotgun (WGS) entry which is preliminary data.</text>
</comment>
<dbReference type="EMBL" id="QNGE01015460">
    <property type="protein sequence ID" value="KAA3670065.1"/>
    <property type="molecule type" value="Genomic_DNA"/>
</dbReference>
<evidence type="ECO:0000256" key="1">
    <source>
        <dbReference type="SAM" id="Phobius"/>
    </source>
</evidence>
<reference evidence="2 3" key="1">
    <citation type="journal article" date="2019" name="Gigascience">
        <title>Whole-genome sequence of the oriental lung fluke Paragonimus westermani.</title>
        <authorList>
            <person name="Oey H."/>
            <person name="Zakrzewski M."/>
            <person name="Narain K."/>
            <person name="Devi K.R."/>
            <person name="Agatsuma T."/>
            <person name="Nawaratna S."/>
            <person name="Gobert G.N."/>
            <person name="Jones M.K."/>
            <person name="Ragan M.A."/>
            <person name="McManus D.P."/>
            <person name="Krause L."/>
        </authorList>
    </citation>
    <scope>NUCLEOTIDE SEQUENCE [LARGE SCALE GENOMIC DNA]</scope>
    <source>
        <strain evidence="2 3">IND2009</strain>
    </source>
</reference>
<dbReference type="Proteomes" id="UP000324629">
    <property type="component" value="Unassembled WGS sequence"/>
</dbReference>
<evidence type="ECO:0000313" key="3">
    <source>
        <dbReference type="Proteomes" id="UP000324629"/>
    </source>
</evidence>
<dbReference type="AlphaFoldDB" id="A0A5J4N3H7"/>
<proteinExistence type="predicted"/>
<feature type="transmembrane region" description="Helical" evidence="1">
    <location>
        <begin position="43"/>
        <end position="68"/>
    </location>
</feature>
<gene>
    <name evidence="2" type="ORF">DEA37_0001918</name>
</gene>
<keyword evidence="3" id="KW-1185">Reference proteome</keyword>
<keyword evidence="1" id="KW-1133">Transmembrane helix</keyword>
<feature type="transmembrane region" description="Helical" evidence="1">
    <location>
        <begin position="75"/>
        <end position="94"/>
    </location>
</feature>
<keyword evidence="1" id="KW-0812">Transmembrane</keyword>
<protein>
    <submittedName>
        <fullName evidence="2">Uncharacterized protein</fullName>
    </submittedName>
</protein>